<feature type="domain" description="SLH" evidence="4">
    <location>
        <begin position="1029"/>
        <end position="1089"/>
    </location>
</feature>
<accession>A0ABS4F522</accession>
<dbReference type="GeneID" id="95402475"/>
<evidence type="ECO:0000313" key="6">
    <source>
        <dbReference type="Proteomes" id="UP000706926"/>
    </source>
</evidence>
<evidence type="ECO:0000256" key="1">
    <source>
        <dbReference type="SAM" id="Coils"/>
    </source>
</evidence>
<keyword evidence="5" id="KW-0969">Cilium</keyword>
<feature type="coiled-coil region" evidence="1">
    <location>
        <begin position="376"/>
        <end position="414"/>
    </location>
</feature>
<dbReference type="Gene3D" id="3.10.100.10">
    <property type="entry name" value="Mannose-Binding Protein A, subunit A"/>
    <property type="match status" value="1"/>
</dbReference>
<dbReference type="RefSeq" id="WP_210094097.1">
    <property type="nucleotide sequence ID" value="NZ_CP139098.1"/>
</dbReference>
<evidence type="ECO:0000259" key="3">
    <source>
        <dbReference type="PROSITE" id="PS50041"/>
    </source>
</evidence>
<dbReference type="Gene3D" id="1.20.1270.70">
    <property type="entry name" value="Designed single chain three-helix bundle"/>
    <property type="match status" value="1"/>
</dbReference>
<keyword evidence="6" id="KW-1185">Reference proteome</keyword>
<dbReference type="Proteomes" id="UP000706926">
    <property type="component" value="Unassembled WGS sequence"/>
</dbReference>
<dbReference type="PROSITE" id="PS50041">
    <property type="entry name" value="C_TYPE_LECTIN_2"/>
    <property type="match status" value="1"/>
</dbReference>
<evidence type="ECO:0000256" key="2">
    <source>
        <dbReference type="SAM" id="MobiDB-lite"/>
    </source>
</evidence>
<dbReference type="Pfam" id="PF12733">
    <property type="entry name" value="Cadherin-like"/>
    <property type="match status" value="1"/>
</dbReference>
<comment type="caution">
    <text evidence="5">The sequence shown here is derived from an EMBL/GenBank/DDBJ whole genome shotgun (WGS) entry which is preliminary data.</text>
</comment>
<keyword evidence="5" id="KW-0966">Cell projection</keyword>
<keyword evidence="5" id="KW-0282">Flagellum</keyword>
<dbReference type="Pfam" id="PF19077">
    <property type="entry name" value="Big_13"/>
    <property type="match status" value="2"/>
</dbReference>
<dbReference type="Pfam" id="PF00395">
    <property type="entry name" value="SLH"/>
    <property type="match status" value="3"/>
</dbReference>
<feature type="domain" description="SLH" evidence="4">
    <location>
        <begin position="1095"/>
        <end position="1156"/>
    </location>
</feature>
<proteinExistence type="predicted"/>
<feature type="compositionally biased region" description="Gly residues" evidence="2">
    <location>
        <begin position="711"/>
        <end position="727"/>
    </location>
</feature>
<organism evidence="5 6">
    <name type="scientific">Paenibacillus lactis</name>
    <dbReference type="NCBI Taxonomy" id="228574"/>
    <lineage>
        <taxon>Bacteria</taxon>
        <taxon>Bacillati</taxon>
        <taxon>Bacillota</taxon>
        <taxon>Bacilli</taxon>
        <taxon>Bacillales</taxon>
        <taxon>Paenibacillaceae</taxon>
        <taxon>Paenibacillus</taxon>
    </lineage>
</organism>
<keyword evidence="1" id="KW-0175">Coiled coil</keyword>
<dbReference type="InterPro" id="IPR016187">
    <property type="entry name" value="CTDL_fold"/>
</dbReference>
<reference evidence="5 6" key="1">
    <citation type="submission" date="2021-03" db="EMBL/GenBank/DDBJ databases">
        <title>Genomic Encyclopedia of Type Strains, Phase IV (KMG-IV): sequencing the most valuable type-strain genomes for metagenomic binning, comparative biology and taxonomic classification.</title>
        <authorList>
            <person name="Goeker M."/>
        </authorList>
    </citation>
    <scope>NUCLEOTIDE SEQUENCE [LARGE SCALE GENOMIC DNA]</scope>
    <source>
        <strain evidence="5 6">DSM 15596</strain>
    </source>
</reference>
<evidence type="ECO:0000259" key="4">
    <source>
        <dbReference type="PROSITE" id="PS51272"/>
    </source>
</evidence>
<dbReference type="Gene3D" id="2.60.40.10">
    <property type="entry name" value="Immunoglobulins"/>
    <property type="match status" value="2"/>
</dbReference>
<protein>
    <submittedName>
        <fullName evidence="5">Flagellar hook assembly protein FlgD</fullName>
    </submittedName>
</protein>
<dbReference type="PROSITE" id="PS51272">
    <property type="entry name" value="SLH"/>
    <property type="match status" value="3"/>
</dbReference>
<dbReference type="InterPro" id="IPR034007">
    <property type="entry name" value="CTLD_bac"/>
</dbReference>
<dbReference type="InterPro" id="IPR013783">
    <property type="entry name" value="Ig-like_fold"/>
</dbReference>
<name>A0ABS4F522_9BACL</name>
<dbReference type="InterPro" id="IPR016186">
    <property type="entry name" value="C-type_lectin-like/link_sf"/>
</dbReference>
<feature type="region of interest" description="Disordered" evidence="2">
    <location>
        <begin position="711"/>
        <end position="760"/>
    </location>
</feature>
<dbReference type="EMBL" id="JAGGKI010000001">
    <property type="protein sequence ID" value="MBP1891352.1"/>
    <property type="molecule type" value="Genomic_DNA"/>
</dbReference>
<gene>
    <name evidence="5" type="ORF">J2Z18_000421</name>
</gene>
<feature type="domain" description="SLH" evidence="4">
    <location>
        <begin position="965"/>
        <end position="1028"/>
    </location>
</feature>
<dbReference type="InterPro" id="IPR001119">
    <property type="entry name" value="SLH_dom"/>
</dbReference>
<dbReference type="SMART" id="SM00034">
    <property type="entry name" value="CLECT"/>
    <property type="match status" value="1"/>
</dbReference>
<evidence type="ECO:0000313" key="5">
    <source>
        <dbReference type="EMBL" id="MBP1891352.1"/>
    </source>
</evidence>
<dbReference type="PANTHER" id="PTHR22803">
    <property type="entry name" value="MANNOSE, PHOSPHOLIPASE, LECTIN RECEPTOR RELATED"/>
    <property type="match status" value="1"/>
</dbReference>
<dbReference type="Pfam" id="PF07554">
    <property type="entry name" value="FIVAR"/>
    <property type="match status" value="1"/>
</dbReference>
<feature type="domain" description="C-type lectin" evidence="3">
    <location>
        <begin position="173"/>
        <end position="314"/>
    </location>
</feature>
<dbReference type="InterPro" id="IPR044016">
    <property type="entry name" value="Big_13"/>
</dbReference>
<dbReference type="CDD" id="cd03603">
    <property type="entry name" value="CLECT_VCBS"/>
    <property type="match status" value="1"/>
</dbReference>
<dbReference type="SUPFAM" id="SSF56436">
    <property type="entry name" value="C-type lectin-like"/>
    <property type="match status" value="1"/>
</dbReference>
<dbReference type="InterPro" id="IPR001304">
    <property type="entry name" value="C-type_lectin-like"/>
</dbReference>
<dbReference type="InterPro" id="IPR050111">
    <property type="entry name" value="C-type_lectin/snaclec_domain"/>
</dbReference>
<sequence length="1156" mass="123970">MMKKIGGKKNVFKSSNKPRKKKHAALFLACVLTIGGFPVGAAKASVYAADTEQALITTSGGTTSYDVVDGGTPTGVVIDPEVLILNSPDTANLDAATVMIENFQTGDTLSYTLAAGITAKRNTPDNGVLMFTGKASAEAYTQTLSSVKFSTTSSDKSVRTIKFTLGDALPYEGNGHFYKYVNKGSSITWDKAKQEAEGMTYFGRQGYLVTITDAKENEFVKEKTLGLGWIGAQDIERKDGGPRKTGDWRWVTGPEGEKDSGNGLKFYEGYYQTSGKPVDGAYTNWDAQEPNDYSNKEYVAHIFSSGQQAGKWNDYPNDNNVTGYVIEFGGMSTDTNYEVIAEKSVAFVNITELKKAVEQLSQLKEEDYMEDEWPAYQQALEQAKAVLENRNKTQEQVNKALEALKAAEDQLKTRIKITQPAGSHAYVAKPEFKGESAPGADVTAVIKDKDGKVIGTPKVNVNADGTWSFEPDQDLPDGDYVVEVTATKNGESNTAVKNVTVDTTKPQLAITEPTGELVSVAKPEVKGSADPDAKVTVDLKDENGNVIETREVEVDSSGNWSFIPSADLADGKYTVDVTAIKDGKVSNESKTIVVDVSGNSHLIGLELNNSNDGTPIGLSPEFAENTREYTASVFAATYSVYLTPTLDELAGLDPNAKIEISLNGGTWMDAADGKASDHLLLKEGSNTIEVKVTVNGRETIYKLTVYRAFSGGGDNNNGGGNGGGGSTPGTTPTPQPETPKSNLDVRVDGNDNPFATGTTTVTDGRTVTSVKVDQGKLVDAISKSTDPKLAIHSPNEGDLTVGGLTADNLKRLGDKGASLEISNPLAIYPVPAGKMNLSSVAGQLGNAALGDIAVRIDIKRASEAVTASAKSKATSAGYELLVDPIDLDLMFAHEGKNVRSGQLSGYAAKYIALPEGIDPNRITTGVVVNPDGSVYHLPTVVTKINNRYFAQINDLRSSGTYSVIWNPQDFDDVRTHWGKADVNNIAARLDLKGNGNNTFSPDRSVTRSEFAEMVVLGLGLMRPEAPQMSFPDVPATIWYRNAIAIADEFDIVRGYDDGNFVGGRQITREEGFAMVARAHRLILSQNAVEQDTSVLAQYKDGDNVAKWAKADVAQLISAGIIRGNGSELLSPKAQMTRAEVTALIARMLKVTNLIDK</sequence>
<dbReference type="InterPro" id="IPR025883">
    <property type="entry name" value="Cadherin-like_domain"/>
</dbReference>